<evidence type="ECO:0000313" key="1">
    <source>
        <dbReference type="EMBL" id="JAD55307.1"/>
    </source>
</evidence>
<protein>
    <submittedName>
        <fullName evidence="1">Uncharacterized protein</fullName>
    </submittedName>
</protein>
<sequence length="25" mass="2816">MARNLHYSLAISGKKNDHCDQVPMS</sequence>
<accession>A0A0A9B7N6</accession>
<proteinExistence type="predicted"/>
<name>A0A0A9B7N6_ARUDO</name>
<reference evidence="1" key="2">
    <citation type="journal article" date="2015" name="Data Brief">
        <title>Shoot transcriptome of the giant reed, Arundo donax.</title>
        <authorList>
            <person name="Barrero R.A."/>
            <person name="Guerrero F.D."/>
            <person name="Moolhuijzen P."/>
            <person name="Goolsby J.A."/>
            <person name="Tidwell J."/>
            <person name="Bellgard S.E."/>
            <person name="Bellgard M.I."/>
        </authorList>
    </citation>
    <scope>NUCLEOTIDE SEQUENCE</scope>
    <source>
        <tissue evidence="1">Shoot tissue taken approximately 20 cm above the soil surface</tissue>
    </source>
</reference>
<dbReference type="EMBL" id="GBRH01242588">
    <property type="protein sequence ID" value="JAD55307.1"/>
    <property type="molecule type" value="Transcribed_RNA"/>
</dbReference>
<organism evidence="1">
    <name type="scientific">Arundo donax</name>
    <name type="common">Giant reed</name>
    <name type="synonym">Donax arundinaceus</name>
    <dbReference type="NCBI Taxonomy" id="35708"/>
    <lineage>
        <taxon>Eukaryota</taxon>
        <taxon>Viridiplantae</taxon>
        <taxon>Streptophyta</taxon>
        <taxon>Embryophyta</taxon>
        <taxon>Tracheophyta</taxon>
        <taxon>Spermatophyta</taxon>
        <taxon>Magnoliopsida</taxon>
        <taxon>Liliopsida</taxon>
        <taxon>Poales</taxon>
        <taxon>Poaceae</taxon>
        <taxon>PACMAD clade</taxon>
        <taxon>Arundinoideae</taxon>
        <taxon>Arundineae</taxon>
        <taxon>Arundo</taxon>
    </lineage>
</organism>
<reference evidence="1" key="1">
    <citation type="submission" date="2014-09" db="EMBL/GenBank/DDBJ databases">
        <authorList>
            <person name="Magalhaes I.L.F."/>
            <person name="Oliveira U."/>
            <person name="Santos F.R."/>
            <person name="Vidigal T.H.D.A."/>
            <person name="Brescovit A.D."/>
            <person name="Santos A.J."/>
        </authorList>
    </citation>
    <scope>NUCLEOTIDE SEQUENCE</scope>
    <source>
        <tissue evidence="1">Shoot tissue taken approximately 20 cm above the soil surface</tissue>
    </source>
</reference>
<dbReference type="AlphaFoldDB" id="A0A0A9B7N6"/>